<accession>A0A087TWR8</accession>
<dbReference type="EMBL" id="KK117100">
    <property type="protein sequence ID" value="KFM69557.1"/>
    <property type="molecule type" value="Genomic_DNA"/>
</dbReference>
<evidence type="ECO:0000313" key="2">
    <source>
        <dbReference type="Proteomes" id="UP000054359"/>
    </source>
</evidence>
<sequence>MTEVLLNDWFENLFIPEALQNLVGLPDGAKIVLIANNCLAHTSLKVLVKDNVSVLNFGIHNLKVFGYCKPKVKFSD</sequence>
<proteinExistence type="predicted"/>
<keyword evidence="2" id="KW-1185">Reference proteome</keyword>
<evidence type="ECO:0008006" key="3">
    <source>
        <dbReference type="Google" id="ProtNLM"/>
    </source>
</evidence>
<organism evidence="1 2">
    <name type="scientific">Stegodyphus mimosarum</name>
    <name type="common">African social velvet spider</name>
    <dbReference type="NCBI Taxonomy" id="407821"/>
    <lineage>
        <taxon>Eukaryota</taxon>
        <taxon>Metazoa</taxon>
        <taxon>Ecdysozoa</taxon>
        <taxon>Arthropoda</taxon>
        <taxon>Chelicerata</taxon>
        <taxon>Arachnida</taxon>
        <taxon>Araneae</taxon>
        <taxon>Araneomorphae</taxon>
        <taxon>Entelegynae</taxon>
        <taxon>Eresoidea</taxon>
        <taxon>Eresidae</taxon>
        <taxon>Stegodyphus</taxon>
    </lineage>
</organism>
<protein>
    <recommendedName>
        <fullName evidence="3">DDE-1 domain-containing protein</fullName>
    </recommendedName>
</protein>
<dbReference type="AlphaFoldDB" id="A0A087TWR8"/>
<gene>
    <name evidence="1" type="ORF">X975_08407</name>
</gene>
<feature type="non-terminal residue" evidence="1">
    <location>
        <position position="76"/>
    </location>
</feature>
<dbReference type="Proteomes" id="UP000054359">
    <property type="component" value="Unassembled WGS sequence"/>
</dbReference>
<reference evidence="1 2" key="1">
    <citation type="submission" date="2013-11" db="EMBL/GenBank/DDBJ databases">
        <title>Genome sequencing of Stegodyphus mimosarum.</title>
        <authorList>
            <person name="Bechsgaard J."/>
        </authorList>
    </citation>
    <scope>NUCLEOTIDE SEQUENCE [LARGE SCALE GENOMIC DNA]</scope>
</reference>
<name>A0A087TWR8_STEMI</name>
<evidence type="ECO:0000313" key="1">
    <source>
        <dbReference type="EMBL" id="KFM69557.1"/>
    </source>
</evidence>